<keyword evidence="2" id="KW-1185">Reference proteome</keyword>
<protein>
    <submittedName>
        <fullName evidence="1">Uncharacterized protein</fullName>
    </submittedName>
</protein>
<dbReference type="Proteomes" id="UP001236369">
    <property type="component" value="Unassembled WGS sequence"/>
</dbReference>
<organism evidence="1 2">
    <name type="scientific">Methylobacterium persicinum</name>
    <dbReference type="NCBI Taxonomy" id="374426"/>
    <lineage>
        <taxon>Bacteria</taxon>
        <taxon>Pseudomonadati</taxon>
        <taxon>Pseudomonadota</taxon>
        <taxon>Alphaproteobacteria</taxon>
        <taxon>Hyphomicrobiales</taxon>
        <taxon>Methylobacteriaceae</taxon>
        <taxon>Methylobacterium</taxon>
    </lineage>
</organism>
<evidence type="ECO:0000313" key="2">
    <source>
        <dbReference type="Proteomes" id="UP001236369"/>
    </source>
</evidence>
<dbReference type="RefSeq" id="WP_306424684.1">
    <property type="nucleotide sequence ID" value="NZ_BPQX01000037.1"/>
</dbReference>
<evidence type="ECO:0000313" key="1">
    <source>
        <dbReference type="EMBL" id="MDQ0441583.1"/>
    </source>
</evidence>
<reference evidence="1 2" key="1">
    <citation type="submission" date="2023-07" db="EMBL/GenBank/DDBJ databases">
        <title>Genomic Encyclopedia of Type Strains, Phase IV (KMG-IV): sequencing the most valuable type-strain genomes for metagenomic binning, comparative biology and taxonomic classification.</title>
        <authorList>
            <person name="Goeker M."/>
        </authorList>
    </citation>
    <scope>NUCLEOTIDE SEQUENCE [LARGE SCALE GENOMIC DNA]</scope>
    <source>
        <strain evidence="1 2">DSM 19562</strain>
    </source>
</reference>
<accession>A0ABU0HID5</accession>
<sequence length="141" mass="15960">MERSINNWGFPMGDAVSVELFRNAEWSVQEDGLEHRGTGYFIARGSVAARRAERLWDWPLQMAEKAWCRPSLFREAFLAACDRFGIERDPDLTRSFALGFGIRAVEERGAEGFVKLAEVLRPREAPVAVPARRTARSYAAI</sequence>
<name>A0ABU0HID5_9HYPH</name>
<dbReference type="EMBL" id="JAUSVV010000002">
    <property type="protein sequence ID" value="MDQ0441583.1"/>
    <property type="molecule type" value="Genomic_DNA"/>
</dbReference>
<gene>
    <name evidence="1" type="ORF">QO016_001066</name>
</gene>
<proteinExistence type="predicted"/>
<comment type="caution">
    <text evidence="1">The sequence shown here is derived from an EMBL/GenBank/DDBJ whole genome shotgun (WGS) entry which is preliminary data.</text>
</comment>